<feature type="transmembrane region" description="Helical" evidence="6">
    <location>
        <begin position="153"/>
        <end position="173"/>
    </location>
</feature>
<dbReference type="RefSeq" id="WP_182707876.1">
    <property type="nucleotide sequence ID" value="NZ_JACJII010000001.1"/>
</dbReference>
<accession>A0A7W3N484</accession>
<dbReference type="AlphaFoldDB" id="A0A7W3N484"/>
<feature type="transmembrane region" description="Helical" evidence="6">
    <location>
        <begin position="92"/>
        <end position="115"/>
    </location>
</feature>
<dbReference type="InterPro" id="IPR011701">
    <property type="entry name" value="MFS"/>
</dbReference>
<comment type="caution">
    <text evidence="7">The sequence shown here is derived from an EMBL/GenBank/DDBJ whole genome shotgun (WGS) entry which is preliminary data.</text>
</comment>
<dbReference type="GO" id="GO:0022857">
    <property type="term" value="F:transmembrane transporter activity"/>
    <property type="evidence" value="ECO:0007669"/>
    <property type="project" value="InterPro"/>
</dbReference>
<dbReference type="Pfam" id="PF07690">
    <property type="entry name" value="MFS_1"/>
    <property type="match status" value="1"/>
</dbReference>
<feature type="transmembrane region" description="Helical" evidence="6">
    <location>
        <begin position="349"/>
        <end position="370"/>
    </location>
</feature>
<keyword evidence="3 6" id="KW-0812">Transmembrane</keyword>
<feature type="transmembrane region" description="Helical" evidence="6">
    <location>
        <begin position="51"/>
        <end position="72"/>
    </location>
</feature>
<evidence type="ECO:0000256" key="4">
    <source>
        <dbReference type="ARBA" id="ARBA00022989"/>
    </source>
</evidence>
<comment type="subcellular location">
    <subcellularLocation>
        <location evidence="1">Cell membrane</location>
        <topology evidence="1">Multi-pass membrane protein</topology>
    </subcellularLocation>
</comment>
<proteinExistence type="predicted"/>
<protein>
    <submittedName>
        <fullName evidence="7">MFS family permease</fullName>
    </submittedName>
</protein>
<sequence length="425" mass="44081">MSVQRSLFNLLKSRSVAPLVGARLSSSTGDGFGHIALAWGTLQLGHGPGGLSLVLACRAVPALLVLVGGVLGDRFRRHIVLAGAEVLAAVTWGALAACFLGGGVPLALLCLLAFLSGLERPVFMPTLRSIVVDLVRVRDRQNTNALLGQADSAGLLIGLALSGIVVAAVGPGWAAAMKAASGAVSVLLLIRLNTSVWRPERPRLLTDLRTGWREFASTRWVWVLTVQFTAVAVSVSTFMGVVGPSHMSQGHGGSGAWGVVAGCEAFGALLGGFVAARWRPTRPALAAALLPASAAGPMLLLGAGTPWPVLAAAMLVPGVGQAVYFVLWSTTLQREFPPQMLARINSWGLLGNFALTPLTLLAAGPLTSAIGPRNTATASAFLILAATAATLTSAQVRRLPAASEEPLLLEEWEEPMVVVVEAEKS</sequence>
<reference evidence="7 8" key="1">
    <citation type="submission" date="2020-08" db="EMBL/GenBank/DDBJ databases">
        <title>Sequencing the genomes of 1000 actinobacteria strains.</title>
        <authorList>
            <person name="Klenk H.-P."/>
        </authorList>
    </citation>
    <scope>NUCLEOTIDE SEQUENCE [LARGE SCALE GENOMIC DNA]</scope>
    <source>
        <strain evidence="7 8">DSM 45823</strain>
    </source>
</reference>
<dbReference type="CDD" id="cd06173">
    <property type="entry name" value="MFS_MefA_like"/>
    <property type="match status" value="1"/>
</dbReference>
<feature type="transmembrane region" description="Helical" evidence="6">
    <location>
        <begin position="283"/>
        <end position="303"/>
    </location>
</feature>
<feature type="transmembrane region" description="Helical" evidence="6">
    <location>
        <begin position="255"/>
        <end position="276"/>
    </location>
</feature>
<dbReference type="EMBL" id="JACJII010000001">
    <property type="protein sequence ID" value="MBA9007250.1"/>
    <property type="molecule type" value="Genomic_DNA"/>
</dbReference>
<evidence type="ECO:0000256" key="1">
    <source>
        <dbReference type="ARBA" id="ARBA00004651"/>
    </source>
</evidence>
<dbReference type="GO" id="GO:0005886">
    <property type="term" value="C:plasma membrane"/>
    <property type="evidence" value="ECO:0007669"/>
    <property type="project" value="UniProtKB-SubCell"/>
</dbReference>
<keyword evidence="5 6" id="KW-0472">Membrane</keyword>
<dbReference type="Proteomes" id="UP000539313">
    <property type="component" value="Unassembled WGS sequence"/>
</dbReference>
<evidence type="ECO:0000313" key="7">
    <source>
        <dbReference type="EMBL" id="MBA9007250.1"/>
    </source>
</evidence>
<keyword evidence="4 6" id="KW-1133">Transmembrane helix</keyword>
<dbReference type="PANTHER" id="PTHR23513:SF11">
    <property type="entry name" value="STAPHYLOFERRIN A TRANSPORTER"/>
    <property type="match status" value="1"/>
</dbReference>
<evidence type="ECO:0000256" key="6">
    <source>
        <dbReference type="SAM" id="Phobius"/>
    </source>
</evidence>
<gene>
    <name evidence="7" type="ORF">HNR21_006132</name>
</gene>
<feature type="transmembrane region" description="Helical" evidence="6">
    <location>
        <begin position="376"/>
        <end position="394"/>
    </location>
</feature>
<dbReference type="Gene3D" id="1.20.1250.20">
    <property type="entry name" value="MFS general substrate transporter like domains"/>
    <property type="match status" value="1"/>
</dbReference>
<evidence type="ECO:0000313" key="8">
    <source>
        <dbReference type="Proteomes" id="UP000539313"/>
    </source>
</evidence>
<keyword evidence="2" id="KW-1003">Cell membrane</keyword>
<evidence type="ECO:0000256" key="2">
    <source>
        <dbReference type="ARBA" id="ARBA00022475"/>
    </source>
</evidence>
<dbReference type="PANTHER" id="PTHR23513">
    <property type="entry name" value="INTEGRAL MEMBRANE EFFLUX PROTEIN-RELATED"/>
    <property type="match status" value="1"/>
</dbReference>
<evidence type="ECO:0000256" key="5">
    <source>
        <dbReference type="ARBA" id="ARBA00023136"/>
    </source>
</evidence>
<name>A0A7W3N484_9ACTN</name>
<dbReference type="SUPFAM" id="SSF103473">
    <property type="entry name" value="MFS general substrate transporter"/>
    <property type="match status" value="1"/>
</dbReference>
<organism evidence="7 8">
    <name type="scientific">Thermomonospora cellulosilytica</name>
    <dbReference type="NCBI Taxonomy" id="1411118"/>
    <lineage>
        <taxon>Bacteria</taxon>
        <taxon>Bacillati</taxon>
        <taxon>Actinomycetota</taxon>
        <taxon>Actinomycetes</taxon>
        <taxon>Streptosporangiales</taxon>
        <taxon>Thermomonosporaceae</taxon>
        <taxon>Thermomonospora</taxon>
    </lineage>
</organism>
<evidence type="ECO:0000256" key="3">
    <source>
        <dbReference type="ARBA" id="ARBA00022692"/>
    </source>
</evidence>
<keyword evidence="8" id="KW-1185">Reference proteome</keyword>
<feature type="transmembrane region" description="Helical" evidence="6">
    <location>
        <begin position="309"/>
        <end position="328"/>
    </location>
</feature>
<feature type="transmembrane region" description="Helical" evidence="6">
    <location>
        <begin position="220"/>
        <end position="243"/>
    </location>
</feature>
<dbReference type="InterPro" id="IPR036259">
    <property type="entry name" value="MFS_trans_sf"/>
</dbReference>